<evidence type="ECO:0000259" key="2">
    <source>
        <dbReference type="Pfam" id="PF17482"/>
    </source>
</evidence>
<keyword evidence="4" id="KW-1185">Reference proteome</keyword>
<accession>A0A6L9EJF2</accession>
<dbReference type="Pfam" id="PF17482">
    <property type="entry name" value="Phage_sheath_1C"/>
    <property type="match status" value="1"/>
</dbReference>
<sequence>MNYKTPGVYVEEVSLLPPSVAQVETAIPAFIGYTEKAADEDGNSLLKVPTRVKSLLEYEAYFGKSHQQPILVTLADQPPFQPQSVDFNGGEVPYRMYQALQMYFANGGGPCYIISTGDFDSTTPTPSLDAIDDYTELKEGLDAARKIDEITLILFPEADRLSINQYYDIYKDVLSQCADLKDRFGLFDVLPSDTDASGFRDNIGVNNLSYGAAYYPYLDTKIVHPHSDSTVTLSHGATDAFNGQTLAALGTVAEALAHQAQVVAAKAVADQAVIDAGPLPKTGKLEQYRIALGAAQKAHKNGEDALLLVTDDTFTSAELTAAKATLDDVIGRNISSSTNNTDIETAIADLAASCADSETAAGNILAQVNTDQGIPAARNTNIATYFTNAFLAEVNTALSEFTVAMPPSSAVVGIYARTDNTRGVWKAPANVSINLINGPTVKVDNTDNDNFNVHPTGKSINVIRSFTGKGTLVWGARTLDGNSNEWRYISVRRFFNMVEESVKKASEQFVFENNDANTWVKVKAMIENFLILQWRAGALMGGKPEEAFFVKVGLGETMIQDDVLNGRMIVEIGMAVVRPAEFIILRFSHKMMEA</sequence>
<reference evidence="3 4" key="1">
    <citation type="submission" date="2020-01" db="EMBL/GenBank/DDBJ databases">
        <title>Bacteria diversity of Porities sp.</title>
        <authorList>
            <person name="Wang G."/>
        </authorList>
    </citation>
    <scope>NUCLEOTIDE SEQUENCE [LARGE SCALE GENOMIC DNA]</scope>
    <source>
        <strain evidence="3 4">R33</strain>
    </source>
</reference>
<comment type="caution">
    <text evidence="3">The sequence shown here is derived from an EMBL/GenBank/DDBJ whole genome shotgun (WGS) entry which is preliminary data.</text>
</comment>
<feature type="domain" description="Tail sheath protein C-terminal" evidence="2">
    <location>
        <begin position="483"/>
        <end position="587"/>
    </location>
</feature>
<dbReference type="Gene3D" id="3.40.50.11780">
    <property type="match status" value="2"/>
</dbReference>
<organism evidence="3 4">
    <name type="scientific">Poritiphilus flavus</name>
    <dbReference type="NCBI Taxonomy" id="2697053"/>
    <lineage>
        <taxon>Bacteria</taxon>
        <taxon>Pseudomonadati</taxon>
        <taxon>Bacteroidota</taxon>
        <taxon>Flavobacteriia</taxon>
        <taxon>Flavobacteriales</taxon>
        <taxon>Flavobacteriaceae</taxon>
        <taxon>Poritiphilus</taxon>
    </lineage>
</organism>
<dbReference type="InterPro" id="IPR052042">
    <property type="entry name" value="Tail_sheath_structural"/>
</dbReference>
<dbReference type="EMBL" id="WXYO01000009">
    <property type="protein sequence ID" value="NAS14309.1"/>
    <property type="molecule type" value="Genomic_DNA"/>
</dbReference>
<evidence type="ECO:0000256" key="1">
    <source>
        <dbReference type="ARBA" id="ARBA00008005"/>
    </source>
</evidence>
<gene>
    <name evidence="3" type="ORF">GTQ38_20020</name>
</gene>
<dbReference type="RefSeq" id="WP_161437350.1">
    <property type="nucleotide sequence ID" value="NZ_WXYO01000009.1"/>
</dbReference>
<dbReference type="PANTHER" id="PTHR35861:SF1">
    <property type="entry name" value="PHAGE TAIL SHEATH PROTEIN"/>
    <property type="match status" value="1"/>
</dbReference>
<name>A0A6L9EJF2_9FLAO</name>
<protein>
    <submittedName>
        <fullName evidence="3">Phage tail protein</fullName>
    </submittedName>
</protein>
<proteinExistence type="inferred from homology"/>
<evidence type="ECO:0000313" key="3">
    <source>
        <dbReference type="EMBL" id="NAS14309.1"/>
    </source>
</evidence>
<dbReference type="Proteomes" id="UP000475249">
    <property type="component" value="Unassembled WGS sequence"/>
</dbReference>
<dbReference type="InterPro" id="IPR020287">
    <property type="entry name" value="Tail_sheath_C"/>
</dbReference>
<dbReference type="AlphaFoldDB" id="A0A6L9EJF2"/>
<evidence type="ECO:0000313" key="4">
    <source>
        <dbReference type="Proteomes" id="UP000475249"/>
    </source>
</evidence>
<dbReference type="PANTHER" id="PTHR35861">
    <property type="match status" value="1"/>
</dbReference>
<comment type="similarity">
    <text evidence="1">Belongs to the myoviridae tail sheath protein family.</text>
</comment>